<evidence type="ECO:0000313" key="2">
    <source>
        <dbReference type="EMBL" id="ESL12221.1"/>
    </source>
</evidence>
<feature type="region of interest" description="Disordered" evidence="1">
    <location>
        <begin position="1"/>
        <end position="52"/>
    </location>
</feature>
<dbReference type="EMBL" id="AUPL01000015">
    <property type="protein sequence ID" value="ESL12221.1"/>
    <property type="molecule type" value="Genomic_DNA"/>
</dbReference>
<dbReference type="VEuPathDB" id="TriTrypDB:TRSC58_00015"/>
<evidence type="ECO:0000256" key="1">
    <source>
        <dbReference type="SAM" id="MobiDB-lite"/>
    </source>
</evidence>
<dbReference type="AlphaFoldDB" id="A0A061JDG8"/>
<accession>A0A061JDG8</accession>
<feature type="region of interest" description="Disordered" evidence="1">
    <location>
        <begin position="242"/>
        <end position="270"/>
    </location>
</feature>
<protein>
    <submittedName>
        <fullName evidence="2">Uncharacterized protein</fullName>
    </submittedName>
</protein>
<sequence>MDANRGDKSSEVTFATLVPPPVPKTRGPSLAAGRRKPGGPPRSTPTRASRGYYLSSRVSGAEILSAPEQAQMKRLIPQAAGIGSTAWSGESVVAESAPSLSYDFMSEPSTIVNEQASIAFEAEQSRSPEGELRQASPLIGPEAELQRALEAMEETPLPGLYVPRASTTAKSSHQRSCSTLCFEVVDSSHTCDEYDDEESLPSALPPPTPHPVVRSAAASQLGVRPTKLGLGKDVARDMFATPQGRNTASGACSMDDGGTGGEYKRRTAPGRDMSESALLGRPAFAPAPVSLQSHATFLLNEVDVLGKTLNGVEDMNCHKLYLMRTEKSLQGIQREMEALLRTQEAVDGELLAAKARQLEIHDGNYAKQGPVFHEENAENKGSSAAGERHLEGDRHKDTDDDAEMAHEEEAWRIEKGELLAEKALLLQKRKELCYHLRRGTNIKNVATLAFSGGNARNKTDGPANYSYHVEESHANDLETVHLRLELKEAQVQFMKLVDSHRILQGSQRKRVNEFEDECVRLRLSVNAARQEAGIHRGTLEATLRMAEELRGRCRKNDEEPLLVLLEQRMEEARAALRPREDKLAQSGSFRSRRSSVSRASTGSLRARRLSGPSVSPTSAVPKMMTSADPTPS</sequence>
<feature type="region of interest" description="Disordered" evidence="1">
    <location>
        <begin position="576"/>
        <end position="632"/>
    </location>
</feature>
<dbReference type="Proteomes" id="UP000031737">
    <property type="component" value="Unassembled WGS sequence"/>
</dbReference>
<feature type="region of interest" description="Disordered" evidence="1">
    <location>
        <begin position="193"/>
        <end position="220"/>
    </location>
</feature>
<proteinExistence type="predicted"/>
<keyword evidence="3" id="KW-1185">Reference proteome</keyword>
<name>A0A061JDG8_TRYRA</name>
<comment type="caution">
    <text evidence="2">The sequence shown here is derived from an EMBL/GenBank/DDBJ whole genome shotgun (WGS) entry which is preliminary data.</text>
</comment>
<reference evidence="2 3" key="1">
    <citation type="submission" date="2013-07" db="EMBL/GenBank/DDBJ databases">
        <authorList>
            <person name="Stoco P.H."/>
            <person name="Wagner G."/>
            <person name="Gerber A."/>
            <person name="Zaha A."/>
            <person name="Thompson C."/>
            <person name="Bartholomeu D.C."/>
            <person name="Luckemeyer D.D."/>
            <person name="Bahia D."/>
            <person name="Loreto E."/>
            <person name="Prestes E.B."/>
            <person name="Lima F.M."/>
            <person name="Rodrigues-Luiz G."/>
            <person name="Vallejo G.A."/>
            <person name="Filho J.F."/>
            <person name="Monteiro K.M."/>
            <person name="Tyler K.M."/>
            <person name="de Almeida L.G."/>
            <person name="Ortiz M.F."/>
            <person name="Siervo M.A."/>
            <person name="de Moraes M.H."/>
            <person name="Cunha O.L."/>
            <person name="Mendonca-Neto R."/>
            <person name="Silva R."/>
            <person name="Teixeira S.M."/>
            <person name="Murta S.M."/>
            <person name="Sincero T.C."/>
            <person name="Mendes T.A."/>
            <person name="Urmenyi T.P."/>
            <person name="Silva V.G."/>
            <person name="da Rocha W.D."/>
            <person name="Andersson B."/>
            <person name="Romanha A.J."/>
            <person name="Steindel M."/>
            <person name="de Vasconcelos A.T."/>
            <person name="Grisard E.C."/>
        </authorList>
    </citation>
    <scope>NUCLEOTIDE SEQUENCE [LARGE SCALE GENOMIC DNA]</scope>
    <source>
        <strain evidence="2 3">SC58</strain>
    </source>
</reference>
<feature type="compositionally biased region" description="Basic and acidic residues" evidence="1">
    <location>
        <begin position="386"/>
        <end position="402"/>
    </location>
</feature>
<feature type="compositionally biased region" description="Basic and acidic residues" evidence="1">
    <location>
        <begin position="1"/>
        <end position="10"/>
    </location>
</feature>
<gene>
    <name evidence="2" type="ORF">TRSC58_00015</name>
</gene>
<dbReference type="OrthoDB" id="248507at2759"/>
<evidence type="ECO:0000313" key="3">
    <source>
        <dbReference type="Proteomes" id="UP000031737"/>
    </source>
</evidence>
<organism evidence="2 3">
    <name type="scientific">Trypanosoma rangeli SC58</name>
    <dbReference type="NCBI Taxonomy" id="429131"/>
    <lineage>
        <taxon>Eukaryota</taxon>
        <taxon>Discoba</taxon>
        <taxon>Euglenozoa</taxon>
        <taxon>Kinetoplastea</taxon>
        <taxon>Metakinetoplastina</taxon>
        <taxon>Trypanosomatida</taxon>
        <taxon>Trypanosomatidae</taxon>
        <taxon>Trypanosoma</taxon>
        <taxon>Herpetosoma</taxon>
    </lineage>
</organism>
<feature type="region of interest" description="Disordered" evidence="1">
    <location>
        <begin position="376"/>
        <end position="402"/>
    </location>
</feature>